<dbReference type="GO" id="GO:0008962">
    <property type="term" value="F:phosphatidylglycerophosphatase activity"/>
    <property type="evidence" value="ECO:0007669"/>
    <property type="project" value="InterPro"/>
</dbReference>
<dbReference type="InterPro" id="IPR052209">
    <property type="entry name" value="CbiZ"/>
</dbReference>
<evidence type="ECO:0008006" key="3">
    <source>
        <dbReference type="Google" id="ProtNLM"/>
    </source>
</evidence>
<dbReference type="PANTHER" id="PTHR35336">
    <property type="entry name" value="ADENOSYLCOBINAMIDE AMIDOHYDROLASE"/>
    <property type="match status" value="1"/>
</dbReference>
<dbReference type="Gene3D" id="1.10.3760.10">
    <property type="entry name" value="PgpA-like"/>
    <property type="match status" value="1"/>
</dbReference>
<dbReference type="AlphaFoldDB" id="A0A2R7YAT6"/>
<dbReference type="Pfam" id="PF01955">
    <property type="entry name" value="CbiZ"/>
    <property type="match status" value="1"/>
</dbReference>
<comment type="caution">
    <text evidence="1">The sequence shown here is derived from an EMBL/GenBank/DDBJ whole genome shotgun (WGS) entry which is preliminary data.</text>
</comment>
<evidence type="ECO:0000313" key="2">
    <source>
        <dbReference type="Proteomes" id="UP000244093"/>
    </source>
</evidence>
<dbReference type="InterPro" id="IPR036681">
    <property type="entry name" value="PgpA-like_sf"/>
</dbReference>
<dbReference type="PANTHER" id="PTHR35336:SF5">
    <property type="entry name" value="ADENOSYLCOBINAMIDE AMIDOHYDROLASE"/>
    <property type="match status" value="1"/>
</dbReference>
<dbReference type="EMBL" id="NBVN01000001">
    <property type="protein sequence ID" value="PUA33992.1"/>
    <property type="molecule type" value="Genomic_DNA"/>
</dbReference>
<accession>A0A2R7YAT6</accession>
<dbReference type="GO" id="GO:0006629">
    <property type="term" value="P:lipid metabolic process"/>
    <property type="evidence" value="ECO:0007669"/>
    <property type="project" value="InterPro"/>
</dbReference>
<dbReference type="InterPro" id="IPR002808">
    <property type="entry name" value="AdoCbi_amidolase"/>
</dbReference>
<dbReference type="SUPFAM" id="SSF101307">
    <property type="entry name" value="YutG-like"/>
    <property type="match status" value="1"/>
</dbReference>
<dbReference type="NCBIfam" id="NF038002">
    <property type="entry name" value="bifunc_CbiS"/>
    <property type="match status" value="1"/>
</dbReference>
<organism evidence="1 2">
    <name type="scientific">Zestosphaera tikiterensis</name>
    <dbReference type="NCBI Taxonomy" id="1973259"/>
    <lineage>
        <taxon>Archaea</taxon>
        <taxon>Thermoproteota</taxon>
        <taxon>Thermoprotei</taxon>
        <taxon>Desulfurococcales</taxon>
        <taxon>Desulfurococcaceae</taxon>
        <taxon>Zestosphaera</taxon>
    </lineage>
</organism>
<name>A0A2R7YAT6_9CREN</name>
<proteinExistence type="predicted"/>
<gene>
    <name evidence="1" type="ORF">B7O98_00845</name>
</gene>
<evidence type="ECO:0000313" key="1">
    <source>
        <dbReference type="EMBL" id="PUA33992.1"/>
    </source>
</evidence>
<sequence length="377" mass="42014">MVKSLCLLISWQISMRVSKIDNDTVIVEFSNPMKVVSTVPVVSNNGYVENIIFKFIPKDFNVKNLADYYRSVVKEVGVENAVVFITATSIDNFNHIRIDDLSADVFISVGLEPPVCLETNVFTPMTISTINIAVAVRQPLTNNAMVDLLRTVAEAKCLASNDIMLRCRTRSSGTVTDAIAVLKPLNMNEEILFAGMATTIGNAIAKTVHKMIVSKALRDEDKMFNYLTGLGKDEFLNMFRDLYRYMPIPNVSEEKAVEIARIILRKILGDPNTWSFIIAARELELHGIVGTIPNVSEEEFARDSPKVVADEIIGMALATYVAGLKGLFSMYWVERLKESKILKHGIFGTFEDDIISALLGSLYTLLYDYVRGSSEDV</sequence>
<protein>
    <recommendedName>
        <fullName evidence="3">YutG/PgpA domain-containing protein</fullName>
    </recommendedName>
</protein>
<dbReference type="Proteomes" id="UP000244093">
    <property type="component" value="Unassembled WGS sequence"/>
</dbReference>
<reference evidence="1 2" key="1">
    <citation type="journal article" date="2018" name="Syst. Appl. Microbiol.">
        <title>A new symbiotic nanoarchaeote (Candidatus Nanoclepta minutus) and its host (Zestosphaera tikiterensis gen. nov., sp. nov.) from a New Zealand hot spring.</title>
        <authorList>
            <person name="St John E."/>
            <person name="Liu Y."/>
            <person name="Podar M."/>
            <person name="Stott M.B."/>
            <person name="Meneghin J."/>
            <person name="Chen Z."/>
            <person name="Lagutin K."/>
            <person name="Mitchell K."/>
            <person name="Reysenbach A.L."/>
        </authorList>
    </citation>
    <scope>NUCLEOTIDE SEQUENCE [LARGE SCALE GENOMIC DNA]</scope>
    <source>
        <strain evidence="1">NZ3</strain>
    </source>
</reference>